<dbReference type="PANTHER" id="PTHR24034:SF89">
    <property type="entry name" value="COMPLEMENT COMPONENT C1Q RECEPTOR"/>
    <property type="match status" value="1"/>
</dbReference>
<feature type="disulfide bond" evidence="11">
    <location>
        <begin position="666"/>
        <end position="675"/>
    </location>
</feature>
<dbReference type="SMART" id="SM00181">
    <property type="entry name" value="EGF"/>
    <property type="match status" value="14"/>
</dbReference>
<dbReference type="Gene3D" id="2.10.25.10">
    <property type="entry name" value="Laminin"/>
    <property type="match status" value="9"/>
</dbReference>
<evidence type="ECO:0000313" key="18">
    <source>
        <dbReference type="Proteomes" id="UP000596742"/>
    </source>
</evidence>
<dbReference type="InterPro" id="IPR026823">
    <property type="entry name" value="cEGF"/>
</dbReference>
<dbReference type="EMBL" id="UYJE01007333">
    <property type="protein sequence ID" value="VDI53712.1"/>
    <property type="molecule type" value="Genomic_DNA"/>
</dbReference>
<dbReference type="InterPro" id="IPR009030">
    <property type="entry name" value="Growth_fac_rcpt_cys_sf"/>
</dbReference>
<dbReference type="FunFam" id="2.10.25.10:FF:000240">
    <property type="entry name" value="Vitamin K-dependent protein S"/>
    <property type="match status" value="3"/>
</dbReference>
<gene>
    <name evidence="17" type="ORF">MGAL_10B088780</name>
</gene>
<dbReference type="PROSITE" id="PS01187">
    <property type="entry name" value="EGF_CA"/>
    <property type="match status" value="3"/>
</dbReference>
<dbReference type="Pfam" id="PF14670">
    <property type="entry name" value="FXa_inhibition"/>
    <property type="match status" value="6"/>
</dbReference>
<keyword evidence="4 13" id="KW-0732">Signal</keyword>
<dbReference type="FunFam" id="2.170.300.10:FF:000041">
    <property type="entry name" value="Tyrosine protein kinase receptor tie-1, putative"/>
    <property type="match status" value="1"/>
</dbReference>
<organism evidence="17 18">
    <name type="scientific">Mytilus galloprovincialis</name>
    <name type="common">Mediterranean mussel</name>
    <dbReference type="NCBI Taxonomy" id="29158"/>
    <lineage>
        <taxon>Eukaryota</taxon>
        <taxon>Metazoa</taxon>
        <taxon>Spiralia</taxon>
        <taxon>Lophotrochozoa</taxon>
        <taxon>Mollusca</taxon>
        <taxon>Bivalvia</taxon>
        <taxon>Autobranchia</taxon>
        <taxon>Pteriomorphia</taxon>
        <taxon>Mytilida</taxon>
        <taxon>Mytiloidea</taxon>
        <taxon>Mytilidae</taxon>
        <taxon>Mytilinae</taxon>
        <taxon>Mytilus</taxon>
    </lineage>
</organism>
<dbReference type="CDD" id="cd00055">
    <property type="entry name" value="EGF_Lam"/>
    <property type="match status" value="1"/>
</dbReference>
<evidence type="ECO:0000256" key="12">
    <source>
        <dbReference type="PROSITE-ProRule" id="PRU00460"/>
    </source>
</evidence>
<dbReference type="PROSITE" id="PS50027">
    <property type="entry name" value="EGF_LAM_2"/>
    <property type="match status" value="1"/>
</dbReference>
<dbReference type="InterPro" id="IPR002049">
    <property type="entry name" value="LE_dom"/>
</dbReference>
<evidence type="ECO:0000256" key="3">
    <source>
        <dbReference type="ARBA" id="ARBA00022536"/>
    </source>
</evidence>
<dbReference type="PROSITE" id="PS00010">
    <property type="entry name" value="ASX_HYDROXYL"/>
    <property type="match status" value="4"/>
</dbReference>
<evidence type="ECO:0000256" key="9">
    <source>
        <dbReference type="ARBA" id="ARBA00049626"/>
    </source>
</evidence>
<dbReference type="InterPro" id="IPR000742">
    <property type="entry name" value="EGF"/>
</dbReference>
<reference evidence="17" key="1">
    <citation type="submission" date="2018-11" db="EMBL/GenBank/DDBJ databases">
        <authorList>
            <person name="Alioto T."/>
            <person name="Alioto T."/>
        </authorList>
    </citation>
    <scope>NUCLEOTIDE SEQUENCE</scope>
</reference>
<accession>A0A8B6FUI3</accession>
<dbReference type="SMART" id="SM00179">
    <property type="entry name" value="EGF_CA"/>
    <property type="match status" value="8"/>
</dbReference>
<dbReference type="FunFam" id="2.10.25.10:FF:000037">
    <property type="entry name" value="Signal peptide, CUB domain and EGF-like domain-containing 2"/>
    <property type="match status" value="3"/>
</dbReference>
<dbReference type="AlphaFoldDB" id="A0A8B6FUI3"/>
<proteinExistence type="predicted"/>
<evidence type="ECO:0000259" key="14">
    <source>
        <dbReference type="PROSITE" id="PS50026"/>
    </source>
</evidence>
<comment type="caution">
    <text evidence="11">Lacks conserved residue(s) required for the propagation of feature annotation.</text>
</comment>
<dbReference type="PROSITE" id="PS51041">
    <property type="entry name" value="EMI"/>
    <property type="match status" value="1"/>
</dbReference>
<dbReference type="InterPro" id="IPR049883">
    <property type="entry name" value="NOTCH1_EGF-like"/>
</dbReference>
<feature type="signal peptide" evidence="13">
    <location>
        <begin position="1"/>
        <end position="23"/>
    </location>
</feature>
<evidence type="ECO:0000259" key="16">
    <source>
        <dbReference type="PROSITE" id="PS51041"/>
    </source>
</evidence>
<evidence type="ECO:0000259" key="15">
    <source>
        <dbReference type="PROSITE" id="PS50027"/>
    </source>
</evidence>
<dbReference type="SMART" id="SM00180">
    <property type="entry name" value="EGF_Lam"/>
    <property type="match status" value="3"/>
</dbReference>
<evidence type="ECO:0000256" key="4">
    <source>
        <dbReference type="ARBA" id="ARBA00022729"/>
    </source>
</evidence>
<dbReference type="InterPro" id="IPR001881">
    <property type="entry name" value="EGF-like_Ca-bd_dom"/>
</dbReference>
<feature type="domain" description="EGF-like" evidence="14">
    <location>
        <begin position="115"/>
        <end position="150"/>
    </location>
</feature>
<evidence type="ECO:0000256" key="1">
    <source>
        <dbReference type="ARBA" id="ARBA00001182"/>
    </source>
</evidence>
<name>A0A8B6FUI3_MYTGA</name>
<dbReference type="Proteomes" id="UP000596742">
    <property type="component" value="Unassembled WGS sequence"/>
</dbReference>
<dbReference type="Pfam" id="PF12662">
    <property type="entry name" value="cEGF"/>
    <property type="match status" value="1"/>
</dbReference>
<evidence type="ECO:0000256" key="11">
    <source>
        <dbReference type="PROSITE-ProRule" id="PRU00076"/>
    </source>
</evidence>
<dbReference type="EC" id="5.3.4.1" evidence="2"/>
<keyword evidence="8" id="KW-0676">Redox-active center</keyword>
<dbReference type="InterPro" id="IPR000152">
    <property type="entry name" value="EGF-type_Asp/Asn_hydroxyl_site"/>
</dbReference>
<feature type="chain" id="PRO_5032626200" description="protein disulfide-isomerase" evidence="13">
    <location>
        <begin position="24"/>
        <end position="825"/>
    </location>
</feature>
<evidence type="ECO:0000256" key="6">
    <source>
        <dbReference type="ARBA" id="ARBA00023157"/>
    </source>
</evidence>
<dbReference type="OrthoDB" id="409374at2759"/>
<dbReference type="Pfam" id="PF00053">
    <property type="entry name" value="EGF_laminin"/>
    <property type="match status" value="2"/>
</dbReference>
<dbReference type="Pfam" id="PF07645">
    <property type="entry name" value="EGF_CA"/>
    <property type="match status" value="1"/>
</dbReference>
<comment type="caution">
    <text evidence="17">The sequence shown here is derived from an EMBL/GenBank/DDBJ whole genome shotgun (WGS) entry which is preliminary data.</text>
</comment>
<feature type="domain" description="EMI" evidence="16">
    <location>
        <begin position="35"/>
        <end position="116"/>
    </location>
</feature>
<keyword evidence="5" id="KW-0677">Repeat</keyword>
<keyword evidence="6 11" id="KW-1015">Disulfide bond</keyword>
<feature type="domain" description="EGF-like" evidence="14">
    <location>
        <begin position="500"/>
        <end position="540"/>
    </location>
</feature>
<evidence type="ECO:0000256" key="13">
    <source>
        <dbReference type="SAM" id="SignalP"/>
    </source>
</evidence>
<evidence type="ECO:0000256" key="10">
    <source>
        <dbReference type="ARBA" id="ARBA00049822"/>
    </source>
</evidence>
<dbReference type="InterPro" id="IPR018097">
    <property type="entry name" value="EGF_Ca-bd_CS"/>
</dbReference>
<evidence type="ECO:0000256" key="2">
    <source>
        <dbReference type="ARBA" id="ARBA00012723"/>
    </source>
</evidence>
<dbReference type="PROSITE" id="PS00022">
    <property type="entry name" value="EGF_1"/>
    <property type="match status" value="3"/>
</dbReference>
<keyword evidence="7" id="KW-0413">Isomerase</keyword>
<dbReference type="PROSITE" id="PS50026">
    <property type="entry name" value="EGF_3"/>
    <property type="match status" value="4"/>
</dbReference>
<evidence type="ECO:0000256" key="5">
    <source>
        <dbReference type="ARBA" id="ARBA00022737"/>
    </source>
</evidence>
<evidence type="ECO:0000313" key="17">
    <source>
        <dbReference type="EMBL" id="VDI53712.1"/>
    </source>
</evidence>
<comment type="catalytic activity">
    <reaction evidence="1">
        <text>Catalyzes the rearrangement of -S-S- bonds in proteins.</text>
        <dbReference type="EC" id="5.3.4.1"/>
    </reaction>
</comment>
<feature type="domain" description="Laminin EGF-like" evidence="15">
    <location>
        <begin position="736"/>
        <end position="779"/>
    </location>
</feature>
<sequence length="825" mass="91637">MDNLISLSWILIFFSCNWDLVPAPNYEQYRLRPGMPNVCPYQDVQMILVRVPCVQRYTRMVKVWKPNCGGTKKWCIGHERRTHYYKTTRQRYQHQYVTRYKCCHGWQEVNGLGCMFRQCDPNSCYNGGTCYGGYDQRCRCTPNFEGTRCQHDVDECRASNGNCEHKCFNSIGSFYCGCHEGFHLAEDNKRCVDIDECSTKNGGCQHRCQNSHGGFICLCPDGYRLHADGRTCIDNSISIINNTVEEYAPSKRKEPQFVSGNAINPQAYGYKPRYKDRSYIKIVDLRVKAVSGCTRNQGGCKHICVDSYNGHFYCRCREGYQLQSDGKSCRVSNPCRVSNGGCDHICKNDNGRATCHCRDGYKLSRDSRKCLDIDECTNENGGCTQSCINTAGSFKCTCTPGYQLGVDGRSCYRIELELVDSCAIQNGGCAHKCRHGDKGPVCSCRKGYFLQADEKSCADKDECGLGDDCCTQLCNNKPGGYSCGCRPGFVLNHDGCVCDDVDECLNDNGACEQICVNSEGSYSCACKEGFRLAQDRRRCLLLTPATPAPTLGPGRGDLPDLRFDTTPKAVIPITESEHLRDAVIQSKITFECRLGTFGDECEYDCYNCQNDARCTAEKDGCICTTGWIGPICNDTCPKGHFGDGCNALCTCQNGGSCDAVTGICICPPGVKGDNCEDGCPPGYYTQNCDQKCLQHCPNGFCNRIFGFCECAVGFFGPSCNHPCPEWTYGANCLEQCTCHHENTETCDNKIGKCICKPGLHGKNCDQKCEDGFYGKQCQQQCNCPTSFKCDHVTGTCLYNCPAGWIGERCDQSKKIDNLAFNIIVV</sequence>
<feature type="domain" description="EGF-like" evidence="14">
    <location>
        <begin position="193"/>
        <end position="233"/>
    </location>
</feature>
<dbReference type="PROSITE" id="PS01186">
    <property type="entry name" value="EGF_2"/>
    <property type="match status" value="5"/>
</dbReference>
<comment type="function">
    <text evidence="9">Protein disulfide isomerase. Promotes the localization of acetylcholine receptors (AChRs) to the plasma membrane.</text>
</comment>
<evidence type="ECO:0000256" key="8">
    <source>
        <dbReference type="ARBA" id="ARBA00023284"/>
    </source>
</evidence>
<evidence type="ECO:0000256" key="7">
    <source>
        <dbReference type="ARBA" id="ARBA00023235"/>
    </source>
</evidence>
<dbReference type="GO" id="GO:0003756">
    <property type="term" value="F:protein disulfide isomerase activity"/>
    <property type="evidence" value="ECO:0007669"/>
    <property type="project" value="UniProtKB-EC"/>
</dbReference>
<protein>
    <recommendedName>
        <fullName evidence="2">protein disulfide-isomerase</fullName>
        <ecNumber evidence="2">5.3.4.1</ecNumber>
    </recommendedName>
    <alternativeName>
        <fullName evidence="10">Cysteine-rich with EGF-like domain protein 1</fullName>
    </alternativeName>
</protein>
<keyword evidence="18" id="KW-1185">Reference proteome</keyword>
<dbReference type="InterPro" id="IPR050751">
    <property type="entry name" value="ECM_structural_protein"/>
</dbReference>
<feature type="disulfide bond" evidence="11">
    <location>
        <begin position="140"/>
        <end position="149"/>
    </location>
</feature>
<dbReference type="InterPro" id="IPR011489">
    <property type="entry name" value="EMI_domain"/>
</dbReference>
<feature type="domain" description="EGF-like" evidence="14">
    <location>
        <begin position="641"/>
        <end position="676"/>
    </location>
</feature>
<feature type="disulfide bond" evidence="12">
    <location>
        <begin position="755"/>
        <end position="764"/>
    </location>
</feature>
<dbReference type="PANTHER" id="PTHR24034">
    <property type="entry name" value="EGF-LIKE DOMAIN-CONTAINING PROTEIN"/>
    <property type="match status" value="1"/>
</dbReference>
<dbReference type="PRINTS" id="PR00011">
    <property type="entry name" value="EGFLAMININ"/>
</dbReference>
<dbReference type="SUPFAM" id="SSF57184">
    <property type="entry name" value="Growth factor receptor domain"/>
    <property type="match status" value="5"/>
</dbReference>
<keyword evidence="3 11" id="KW-0245">EGF-like domain</keyword>
<dbReference type="Gene3D" id="2.170.300.10">
    <property type="entry name" value="Tie2 ligand-binding domain superfamily"/>
    <property type="match status" value="2"/>
</dbReference>
<keyword evidence="12" id="KW-0424">Laminin EGF-like domain</keyword>
<dbReference type="GO" id="GO:0005509">
    <property type="term" value="F:calcium ion binding"/>
    <property type="evidence" value="ECO:0007669"/>
    <property type="project" value="InterPro"/>
</dbReference>